<keyword evidence="2 5" id="KW-0479">Metal-binding</keyword>
<feature type="binding site" evidence="5">
    <location>
        <position position="226"/>
    </location>
    <ligand>
        <name>dimethylallyl diphosphate</name>
        <dbReference type="ChEBI" id="CHEBI:57623"/>
    </ligand>
</feature>
<keyword evidence="7" id="KW-1185">Reference proteome</keyword>
<name>A0ABQ2P6L7_9NEIS</name>
<feature type="binding site" evidence="5">
    <location>
        <position position="43"/>
    </location>
    <ligand>
        <name>dimethylallyl diphosphate</name>
        <dbReference type="ChEBI" id="CHEBI:57623"/>
    </ligand>
</feature>
<feature type="binding site" evidence="5">
    <location>
        <position position="126"/>
    </location>
    <ligand>
        <name>(2E)-4-hydroxy-3-methylbut-2-enyl diphosphate</name>
        <dbReference type="ChEBI" id="CHEBI:128753"/>
    </ligand>
</feature>
<feature type="binding site" evidence="5">
    <location>
        <position position="76"/>
    </location>
    <ligand>
        <name>isopentenyl diphosphate</name>
        <dbReference type="ChEBI" id="CHEBI:128769"/>
    </ligand>
</feature>
<dbReference type="EC" id="1.17.7.4" evidence="5"/>
<evidence type="ECO:0000256" key="1">
    <source>
        <dbReference type="ARBA" id="ARBA00022485"/>
    </source>
</evidence>
<feature type="active site" description="Proton donor" evidence="5">
    <location>
        <position position="128"/>
    </location>
</feature>
<feature type="binding site" evidence="5">
    <location>
        <position position="227"/>
    </location>
    <ligand>
        <name>isopentenyl diphosphate</name>
        <dbReference type="ChEBI" id="CHEBI:128769"/>
    </ligand>
</feature>
<dbReference type="PANTHER" id="PTHR30426">
    <property type="entry name" value="4-HYDROXY-3-METHYLBUT-2-ENYL DIPHOSPHATE REDUCTASE"/>
    <property type="match status" value="1"/>
</dbReference>
<comment type="pathway">
    <text evidence="5">Isoprenoid biosynthesis; dimethylallyl diphosphate biosynthesis; dimethylallyl diphosphate from (2E)-4-hydroxy-3-methylbutenyl diphosphate: step 1/1.</text>
</comment>
<comment type="catalytic activity">
    <reaction evidence="5">
        <text>isopentenyl diphosphate + 2 oxidized [2Fe-2S]-[ferredoxin] + H2O = (2E)-4-hydroxy-3-methylbut-2-enyl diphosphate + 2 reduced [2Fe-2S]-[ferredoxin] + 2 H(+)</text>
        <dbReference type="Rhea" id="RHEA:24488"/>
        <dbReference type="Rhea" id="RHEA-COMP:10000"/>
        <dbReference type="Rhea" id="RHEA-COMP:10001"/>
        <dbReference type="ChEBI" id="CHEBI:15377"/>
        <dbReference type="ChEBI" id="CHEBI:15378"/>
        <dbReference type="ChEBI" id="CHEBI:33737"/>
        <dbReference type="ChEBI" id="CHEBI:33738"/>
        <dbReference type="ChEBI" id="CHEBI:128753"/>
        <dbReference type="ChEBI" id="CHEBI:128769"/>
        <dbReference type="EC" id="1.17.7.4"/>
    </reaction>
</comment>
<feature type="binding site" evidence="5">
    <location>
        <position position="225"/>
    </location>
    <ligand>
        <name>isopentenyl diphosphate</name>
        <dbReference type="ChEBI" id="CHEBI:128769"/>
    </ligand>
</feature>
<dbReference type="Pfam" id="PF02401">
    <property type="entry name" value="LYTB"/>
    <property type="match status" value="1"/>
</dbReference>
<comment type="pathway">
    <text evidence="5">Isoprenoid biosynthesis; isopentenyl diphosphate biosynthesis via DXP pathway; isopentenyl diphosphate from 1-deoxy-D-xylulose 5-phosphate: step 6/6.</text>
</comment>
<feature type="binding site" evidence="5">
    <location>
        <position position="226"/>
    </location>
    <ligand>
        <name>isopentenyl diphosphate</name>
        <dbReference type="ChEBI" id="CHEBI:128769"/>
    </ligand>
</feature>
<feature type="binding site" evidence="5">
    <location>
        <position position="14"/>
    </location>
    <ligand>
        <name>[4Fe-4S] cluster</name>
        <dbReference type="ChEBI" id="CHEBI:49883"/>
    </ligand>
</feature>
<dbReference type="Gene3D" id="3.40.1010.20">
    <property type="entry name" value="4-hydroxy-3-methylbut-2-enyl diphosphate reductase, catalytic domain"/>
    <property type="match status" value="2"/>
</dbReference>
<feature type="binding site" evidence="5">
    <location>
        <position position="126"/>
    </location>
    <ligand>
        <name>dimethylallyl diphosphate</name>
        <dbReference type="ChEBI" id="CHEBI:57623"/>
    </ligand>
</feature>
<keyword evidence="3 5" id="KW-0408">Iron</keyword>
<dbReference type="InterPro" id="IPR003451">
    <property type="entry name" value="LytB/IspH"/>
</dbReference>
<gene>
    <name evidence="5 6" type="primary">ispH</name>
    <name evidence="6" type="ORF">GCM10010970_09020</name>
</gene>
<dbReference type="NCBIfam" id="TIGR00216">
    <property type="entry name" value="ispH_lytB"/>
    <property type="match status" value="1"/>
</dbReference>
<dbReference type="Gene3D" id="3.40.50.11270">
    <property type="match status" value="1"/>
</dbReference>
<dbReference type="CDD" id="cd13944">
    <property type="entry name" value="lytB_ispH"/>
    <property type="match status" value="1"/>
</dbReference>
<dbReference type="EMBL" id="BMLX01000001">
    <property type="protein sequence ID" value="GGP19116.1"/>
    <property type="molecule type" value="Genomic_DNA"/>
</dbReference>
<feature type="binding site" evidence="5">
    <location>
        <position position="226"/>
    </location>
    <ligand>
        <name>(2E)-4-hydroxy-3-methylbut-2-enyl diphosphate</name>
        <dbReference type="ChEBI" id="CHEBI:128753"/>
    </ligand>
</feature>
<feature type="binding site" evidence="5">
    <location>
        <position position="76"/>
    </location>
    <ligand>
        <name>(2E)-4-hydroxy-3-methylbut-2-enyl diphosphate</name>
        <dbReference type="ChEBI" id="CHEBI:128753"/>
    </ligand>
</feature>
<feature type="binding site" evidence="5">
    <location>
        <position position="76"/>
    </location>
    <ligand>
        <name>dimethylallyl diphosphate</name>
        <dbReference type="ChEBI" id="CHEBI:57623"/>
    </ligand>
</feature>
<feature type="binding site" evidence="5">
    <location>
        <position position="43"/>
    </location>
    <ligand>
        <name>(2E)-4-hydroxy-3-methylbut-2-enyl diphosphate</name>
        <dbReference type="ChEBI" id="CHEBI:128753"/>
    </ligand>
</feature>
<feature type="binding site" evidence="5">
    <location>
        <position position="197"/>
    </location>
    <ligand>
        <name>[4Fe-4S] cluster</name>
        <dbReference type="ChEBI" id="CHEBI:49883"/>
    </ligand>
</feature>
<evidence type="ECO:0000256" key="5">
    <source>
        <dbReference type="HAMAP-Rule" id="MF_00191"/>
    </source>
</evidence>
<feature type="binding site" evidence="5">
    <location>
        <position position="98"/>
    </location>
    <ligand>
        <name>[4Fe-4S] cluster</name>
        <dbReference type="ChEBI" id="CHEBI:49883"/>
    </ligand>
</feature>
<evidence type="ECO:0000313" key="6">
    <source>
        <dbReference type="EMBL" id="GGP19116.1"/>
    </source>
</evidence>
<organism evidence="6 7">
    <name type="scientific">Silvimonas iriomotensis</name>
    <dbReference type="NCBI Taxonomy" id="449662"/>
    <lineage>
        <taxon>Bacteria</taxon>
        <taxon>Pseudomonadati</taxon>
        <taxon>Pseudomonadota</taxon>
        <taxon>Betaproteobacteria</taxon>
        <taxon>Neisseriales</taxon>
        <taxon>Chitinibacteraceae</taxon>
        <taxon>Silvimonas</taxon>
    </lineage>
</organism>
<evidence type="ECO:0000256" key="2">
    <source>
        <dbReference type="ARBA" id="ARBA00022723"/>
    </source>
</evidence>
<protein>
    <recommendedName>
        <fullName evidence="5">4-hydroxy-3-methylbut-2-enyl diphosphate reductase</fullName>
        <shortName evidence="5">HMBPP reductase</shortName>
        <ecNumber evidence="5">1.17.7.4</ecNumber>
    </recommendedName>
</protein>
<keyword evidence="1 5" id="KW-0004">4Fe-4S</keyword>
<comment type="similarity">
    <text evidence="5">Belongs to the IspH family.</text>
</comment>
<dbReference type="NCBIfam" id="NF002188">
    <property type="entry name" value="PRK01045.1-2"/>
    <property type="match status" value="1"/>
</dbReference>
<evidence type="ECO:0000313" key="7">
    <source>
        <dbReference type="Proteomes" id="UP000637267"/>
    </source>
</evidence>
<evidence type="ECO:0000256" key="4">
    <source>
        <dbReference type="ARBA" id="ARBA00023014"/>
    </source>
</evidence>
<comment type="function">
    <text evidence="5">Catalyzes the conversion of 1-hydroxy-2-methyl-2-(E)-butenyl 4-diphosphate (HMBPP) into a mixture of isopentenyl diphosphate (IPP) and dimethylallyl diphosphate (DMAPP). Acts in the terminal step of the DOXP/MEP pathway for isoprenoid precursor biosynthesis.</text>
</comment>
<comment type="catalytic activity">
    <reaction evidence="5">
        <text>dimethylallyl diphosphate + 2 oxidized [2Fe-2S]-[ferredoxin] + H2O = (2E)-4-hydroxy-3-methylbut-2-enyl diphosphate + 2 reduced [2Fe-2S]-[ferredoxin] + 2 H(+)</text>
        <dbReference type="Rhea" id="RHEA:24825"/>
        <dbReference type="Rhea" id="RHEA-COMP:10000"/>
        <dbReference type="Rhea" id="RHEA-COMP:10001"/>
        <dbReference type="ChEBI" id="CHEBI:15377"/>
        <dbReference type="ChEBI" id="CHEBI:15378"/>
        <dbReference type="ChEBI" id="CHEBI:33737"/>
        <dbReference type="ChEBI" id="CHEBI:33738"/>
        <dbReference type="ChEBI" id="CHEBI:57623"/>
        <dbReference type="ChEBI" id="CHEBI:128753"/>
        <dbReference type="EC" id="1.17.7.4"/>
    </reaction>
</comment>
<comment type="caution">
    <text evidence="6">The sequence shown here is derived from an EMBL/GenBank/DDBJ whole genome shotgun (WGS) entry which is preliminary data.</text>
</comment>
<dbReference type="NCBIfam" id="NF002190">
    <property type="entry name" value="PRK01045.1-4"/>
    <property type="match status" value="1"/>
</dbReference>
<comment type="cofactor">
    <cofactor evidence="5">
        <name>[4Fe-4S] cluster</name>
        <dbReference type="ChEBI" id="CHEBI:49883"/>
    </cofactor>
    <text evidence="5">Binds 1 [4Fe-4S] cluster per subunit.</text>
</comment>
<feature type="binding site" evidence="5">
    <location>
        <position position="227"/>
    </location>
    <ligand>
        <name>(2E)-4-hydroxy-3-methylbut-2-enyl diphosphate</name>
        <dbReference type="ChEBI" id="CHEBI:128753"/>
    </ligand>
</feature>
<reference evidence="7" key="1">
    <citation type="journal article" date="2019" name="Int. J. Syst. Evol. Microbiol.">
        <title>The Global Catalogue of Microorganisms (GCM) 10K type strain sequencing project: providing services to taxonomists for standard genome sequencing and annotation.</title>
        <authorList>
            <consortium name="The Broad Institute Genomics Platform"/>
            <consortium name="The Broad Institute Genome Sequencing Center for Infectious Disease"/>
            <person name="Wu L."/>
            <person name="Ma J."/>
        </authorList>
    </citation>
    <scope>NUCLEOTIDE SEQUENCE [LARGE SCALE GENOMIC DNA]</scope>
    <source>
        <strain evidence="7">CGMCC 1.8859</strain>
    </source>
</reference>
<dbReference type="Proteomes" id="UP000637267">
    <property type="component" value="Unassembled WGS sequence"/>
</dbReference>
<sequence length="309" mass="33820">MSMQIILANPRGFCAGVDRAIAIVERALEKYGAPIYVRHEVVHNKYVIEDLKKKGAIFVEELEDVPAGNTVIFSAHGVSQAVRKEAETRGLTVYDATCPLVTKVHLEVKRLREQGFEIVMIGHKGHPEVEGTMGQSDAGGMYLVEDPEDVAALNVRAPEKLAYVTQTTLSVDDAQVVINALRARFPEIVGPKKDDICYATQNRQDAVKQLARDVDVLIVVGSPNSSNSNRLREVGTTLGIDAYMVDNETELKQEWFANKARVGLTAGASAPEILVQQVVQRIQQFGAQSVVPMDGLEENIVFSLPKGLV</sequence>
<keyword evidence="4 5" id="KW-0411">Iron-sulfur</keyword>
<feature type="binding site" evidence="5">
    <location>
        <position position="225"/>
    </location>
    <ligand>
        <name>dimethylallyl diphosphate</name>
        <dbReference type="ChEBI" id="CHEBI:57623"/>
    </ligand>
</feature>
<keyword evidence="5" id="KW-0414">Isoprene biosynthesis</keyword>
<feature type="binding site" evidence="5">
    <location>
        <position position="269"/>
    </location>
    <ligand>
        <name>isopentenyl diphosphate</name>
        <dbReference type="ChEBI" id="CHEBI:128769"/>
    </ligand>
</feature>
<keyword evidence="5" id="KW-0560">Oxidoreductase</keyword>
<dbReference type="HAMAP" id="MF_00191">
    <property type="entry name" value="IspH"/>
    <property type="match status" value="1"/>
</dbReference>
<feature type="binding site" evidence="5">
    <location>
        <position position="227"/>
    </location>
    <ligand>
        <name>dimethylallyl diphosphate</name>
        <dbReference type="ChEBI" id="CHEBI:57623"/>
    </ligand>
</feature>
<feature type="binding site" evidence="5">
    <location>
        <position position="43"/>
    </location>
    <ligand>
        <name>isopentenyl diphosphate</name>
        <dbReference type="ChEBI" id="CHEBI:128769"/>
    </ligand>
</feature>
<dbReference type="PANTHER" id="PTHR30426:SF0">
    <property type="entry name" value="4-HYDROXY-3-METHYLBUT-2-ENYL DIPHOSPHATE REDUCTASE"/>
    <property type="match status" value="1"/>
</dbReference>
<feature type="binding site" evidence="5">
    <location>
        <position position="126"/>
    </location>
    <ligand>
        <name>isopentenyl diphosphate</name>
        <dbReference type="ChEBI" id="CHEBI:128769"/>
    </ligand>
</feature>
<evidence type="ECO:0000256" key="3">
    <source>
        <dbReference type="ARBA" id="ARBA00023004"/>
    </source>
</evidence>
<feature type="binding site" evidence="5">
    <location>
        <position position="225"/>
    </location>
    <ligand>
        <name>(2E)-4-hydroxy-3-methylbut-2-enyl diphosphate</name>
        <dbReference type="ChEBI" id="CHEBI:128753"/>
    </ligand>
</feature>
<feature type="binding site" evidence="5">
    <location>
        <position position="269"/>
    </location>
    <ligand>
        <name>(2E)-4-hydroxy-3-methylbut-2-enyl diphosphate</name>
        <dbReference type="ChEBI" id="CHEBI:128753"/>
    </ligand>
</feature>
<proteinExistence type="inferred from homology"/>
<feature type="binding site" evidence="5">
    <location>
        <position position="269"/>
    </location>
    <ligand>
        <name>dimethylallyl diphosphate</name>
        <dbReference type="ChEBI" id="CHEBI:57623"/>
    </ligand>
</feature>
<feature type="binding site" evidence="5">
    <location>
        <position position="167"/>
    </location>
    <ligand>
        <name>(2E)-4-hydroxy-3-methylbut-2-enyl diphosphate</name>
        <dbReference type="ChEBI" id="CHEBI:128753"/>
    </ligand>
</feature>
<accession>A0ABQ2P6L7</accession>